<dbReference type="Proteomes" id="UP000001514">
    <property type="component" value="Unassembled WGS sequence"/>
</dbReference>
<dbReference type="KEGG" id="smo:SELMODRAFT_130753"/>
<dbReference type="AlphaFoldDB" id="D8RC11"/>
<dbReference type="KEGG" id="smo:SELMODRAFT_170108"/>
<dbReference type="EMBL" id="GL377576">
    <property type="protein sequence ID" value="EFJ30052.1"/>
    <property type="molecule type" value="Genomic_DNA"/>
</dbReference>
<sequence length="155" mass="17601">MAGSASSKVKRIVDKWQKKLKRSGRSYASLESASPLSTCASDLEEFDHKQQPQRASKIIAKEEARAPEDAFVVYVGKEARRYVVEARHLKHPLFKSFVQKSAASNLEEEEEEDALVRISCEVVMFEHLLWTLENYDPAELHGEALNELLDMYATS</sequence>
<dbReference type="InParanoid" id="D8RC11"/>
<dbReference type="GO" id="GO:0009733">
    <property type="term" value="P:response to auxin"/>
    <property type="evidence" value="ECO:0007669"/>
    <property type="project" value="InterPro"/>
</dbReference>
<proteinExistence type="inferred from homology"/>
<dbReference type="EMBL" id="GL377667">
    <property type="protein sequence ID" value="EFJ08996.1"/>
    <property type="molecule type" value="Genomic_DNA"/>
</dbReference>
<dbReference type="OMA" id="HLMWMLE"/>
<dbReference type="OrthoDB" id="1924524at2759"/>
<dbReference type="HOGENOM" id="CLU_098106_6_2_1"/>
<dbReference type="Pfam" id="PF02519">
    <property type="entry name" value="Auxin_inducible"/>
    <property type="match status" value="1"/>
</dbReference>
<evidence type="ECO:0000256" key="1">
    <source>
        <dbReference type="ARBA" id="ARBA00006974"/>
    </source>
</evidence>
<dbReference type="FunCoup" id="D8RC11">
    <property type="interactions" value="31"/>
</dbReference>
<accession>D8RC11</accession>
<gene>
    <name evidence="2" type="ORF">SELMODRAFT_130753</name>
    <name evidence="3" type="ORF">SELMODRAFT_170108</name>
</gene>
<evidence type="ECO:0000313" key="4">
    <source>
        <dbReference type="Proteomes" id="UP000001514"/>
    </source>
</evidence>
<evidence type="ECO:0000313" key="3">
    <source>
        <dbReference type="EMBL" id="EFJ30052.1"/>
    </source>
</evidence>
<dbReference type="eggNOG" id="ENOG502S116">
    <property type="taxonomic scope" value="Eukaryota"/>
</dbReference>
<organism evidence="4">
    <name type="scientific">Selaginella moellendorffii</name>
    <name type="common">Spikemoss</name>
    <dbReference type="NCBI Taxonomy" id="88036"/>
    <lineage>
        <taxon>Eukaryota</taxon>
        <taxon>Viridiplantae</taxon>
        <taxon>Streptophyta</taxon>
        <taxon>Embryophyta</taxon>
        <taxon>Tracheophyta</taxon>
        <taxon>Lycopodiopsida</taxon>
        <taxon>Selaginellales</taxon>
        <taxon>Selaginellaceae</taxon>
        <taxon>Selaginella</taxon>
    </lineage>
</organism>
<evidence type="ECO:0008006" key="5">
    <source>
        <dbReference type="Google" id="ProtNLM"/>
    </source>
</evidence>
<reference evidence="3 4" key="1">
    <citation type="journal article" date="2011" name="Science">
        <title>The Selaginella genome identifies genetic changes associated with the evolution of vascular plants.</title>
        <authorList>
            <person name="Banks J.A."/>
            <person name="Nishiyama T."/>
            <person name="Hasebe M."/>
            <person name="Bowman J.L."/>
            <person name="Gribskov M."/>
            <person name="dePamphilis C."/>
            <person name="Albert V.A."/>
            <person name="Aono N."/>
            <person name="Aoyama T."/>
            <person name="Ambrose B.A."/>
            <person name="Ashton N.W."/>
            <person name="Axtell M.J."/>
            <person name="Barker E."/>
            <person name="Barker M.S."/>
            <person name="Bennetzen J.L."/>
            <person name="Bonawitz N.D."/>
            <person name="Chapple C."/>
            <person name="Cheng C."/>
            <person name="Correa L.G."/>
            <person name="Dacre M."/>
            <person name="DeBarry J."/>
            <person name="Dreyer I."/>
            <person name="Elias M."/>
            <person name="Engstrom E.M."/>
            <person name="Estelle M."/>
            <person name="Feng L."/>
            <person name="Finet C."/>
            <person name="Floyd S.K."/>
            <person name="Frommer W.B."/>
            <person name="Fujita T."/>
            <person name="Gramzow L."/>
            <person name="Gutensohn M."/>
            <person name="Harholt J."/>
            <person name="Hattori M."/>
            <person name="Heyl A."/>
            <person name="Hirai T."/>
            <person name="Hiwatashi Y."/>
            <person name="Ishikawa M."/>
            <person name="Iwata M."/>
            <person name="Karol K.G."/>
            <person name="Koehler B."/>
            <person name="Kolukisaoglu U."/>
            <person name="Kubo M."/>
            <person name="Kurata T."/>
            <person name="Lalonde S."/>
            <person name="Li K."/>
            <person name="Li Y."/>
            <person name="Litt A."/>
            <person name="Lyons E."/>
            <person name="Manning G."/>
            <person name="Maruyama T."/>
            <person name="Michael T.P."/>
            <person name="Mikami K."/>
            <person name="Miyazaki S."/>
            <person name="Morinaga S."/>
            <person name="Murata T."/>
            <person name="Mueller-Roeber B."/>
            <person name="Nelson D.R."/>
            <person name="Obara M."/>
            <person name="Oguri Y."/>
            <person name="Olmstead R.G."/>
            <person name="Onodera N."/>
            <person name="Petersen B.L."/>
            <person name="Pils B."/>
            <person name="Prigge M."/>
            <person name="Rensing S.A."/>
            <person name="Riano-Pachon D.M."/>
            <person name="Roberts A.W."/>
            <person name="Sato Y."/>
            <person name="Scheller H.V."/>
            <person name="Schulz B."/>
            <person name="Schulz C."/>
            <person name="Shakirov E.V."/>
            <person name="Shibagaki N."/>
            <person name="Shinohara N."/>
            <person name="Shippen D.E."/>
            <person name="Soerensen I."/>
            <person name="Sotooka R."/>
            <person name="Sugimoto N."/>
            <person name="Sugita M."/>
            <person name="Sumikawa N."/>
            <person name="Tanurdzic M."/>
            <person name="Theissen G."/>
            <person name="Ulvskov P."/>
            <person name="Wakazuki S."/>
            <person name="Weng J.K."/>
            <person name="Willats W.W."/>
            <person name="Wipf D."/>
            <person name="Wolf P.G."/>
            <person name="Yang L."/>
            <person name="Zimmer A.D."/>
            <person name="Zhu Q."/>
            <person name="Mitros T."/>
            <person name="Hellsten U."/>
            <person name="Loque D."/>
            <person name="Otillar R."/>
            <person name="Salamov A."/>
            <person name="Schmutz J."/>
            <person name="Shapiro H."/>
            <person name="Lindquist E."/>
            <person name="Lucas S."/>
            <person name="Rokhsar D."/>
            <person name="Grigoriev I.V."/>
        </authorList>
    </citation>
    <scope>NUCLEOTIDE SEQUENCE [LARGE SCALE GENOMIC DNA]</scope>
</reference>
<dbReference type="PANTHER" id="PTHR35296:SF8">
    <property type="entry name" value="SMALL AUXIN-UP RNA-RELATED"/>
    <property type="match status" value="1"/>
</dbReference>
<evidence type="ECO:0000313" key="2">
    <source>
        <dbReference type="EMBL" id="EFJ08996.1"/>
    </source>
</evidence>
<dbReference type="Gramene" id="EFJ30052">
    <property type="protein sequence ID" value="EFJ30052"/>
    <property type="gene ID" value="SELMODRAFT_170108"/>
</dbReference>
<dbReference type="PANTHER" id="PTHR35296">
    <property type="entry name" value="EXPRESSED PROTEIN"/>
    <property type="match status" value="1"/>
</dbReference>
<protein>
    <recommendedName>
        <fullName evidence="5">SAUR family protein</fullName>
    </recommendedName>
</protein>
<dbReference type="Gramene" id="EFJ08996">
    <property type="protein sequence ID" value="EFJ08996"/>
    <property type="gene ID" value="SELMODRAFT_130753"/>
</dbReference>
<keyword evidence="4" id="KW-1185">Reference proteome</keyword>
<name>D8RC11_SELML</name>
<dbReference type="InterPro" id="IPR003676">
    <property type="entry name" value="SAUR_fam"/>
</dbReference>
<comment type="similarity">
    <text evidence="1">Belongs to the ARG7 family.</text>
</comment>